<dbReference type="AlphaFoldDB" id="A0A8J7YPN9"/>
<comment type="caution">
    <text evidence="1">The sequence shown here is derived from an EMBL/GenBank/DDBJ whole genome shotgun (WGS) entry which is preliminary data.</text>
</comment>
<evidence type="ECO:0000313" key="1">
    <source>
        <dbReference type="EMBL" id="MBX8632585.1"/>
    </source>
</evidence>
<proteinExistence type="predicted"/>
<sequence>MTELKPGKLHEIEKLVSEILKLKKTIGVNKVCTGSLGEILSIAQLFKNDTRGSIFSIEYRGGTKKGEDFNVRMKNGDTVPVQVKASSDGHTCSTISFVFDEKDRDALKSLMKDPTGCPKQIPSSVQDKMKSQFKEKSRADKLIWICVFMSNPAAPEFFIYKNEEMIQLILKEYENYLFSKEHRDKFNFGLFTNGTVLRSMPDIDFMKKNDSGSGFNARDNWGKIFHT</sequence>
<organism evidence="1 2">
    <name type="scientific">Candidatus Sysuiplasma superficiale</name>
    <dbReference type="NCBI Taxonomy" id="2823368"/>
    <lineage>
        <taxon>Archaea</taxon>
        <taxon>Methanobacteriati</taxon>
        <taxon>Thermoplasmatota</taxon>
        <taxon>Thermoplasmata</taxon>
        <taxon>Candidatus Sysuiplasmatales</taxon>
        <taxon>Candidatus Sysuiplasmataceae</taxon>
        <taxon>Candidatus Sysuiplasma</taxon>
    </lineage>
</organism>
<accession>A0A8J7YPN9</accession>
<evidence type="ECO:0000313" key="2">
    <source>
        <dbReference type="Proteomes" id="UP000716004"/>
    </source>
</evidence>
<dbReference type="Proteomes" id="UP000716004">
    <property type="component" value="Unassembled WGS sequence"/>
</dbReference>
<name>A0A8J7YPN9_9ARCH</name>
<reference evidence="1" key="1">
    <citation type="submission" date="2021-04" db="EMBL/GenBank/DDBJ databases">
        <title>Genomic insights into ecological role and evolution of a novel Thermoplasmata order Candidatus Sysuiplasmatales.</title>
        <authorList>
            <person name="Yuan Y."/>
        </authorList>
    </citation>
    <scope>NUCLEOTIDE SEQUENCE</scope>
    <source>
        <strain evidence="1">YP2-bin.285</strain>
    </source>
</reference>
<protein>
    <submittedName>
        <fullName evidence="1">Uncharacterized protein</fullName>
    </submittedName>
</protein>
<dbReference type="EMBL" id="JAGVSJ010000037">
    <property type="protein sequence ID" value="MBX8632585.1"/>
    <property type="molecule type" value="Genomic_DNA"/>
</dbReference>
<gene>
    <name evidence="1" type="ORF">J9259_08760</name>
</gene>